<dbReference type="Proteomes" id="UP000612055">
    <property type="component" value="Unassembled WGS sequence"/>
</dbReference>
<feature type="compositionally biased region" description="Pro residues" evidence="1">
    <location>
        <begin position="224"/>
        <end position="241"/>
    </location>
</feature>
<evidence type="ECO:0000313" key="4">
    <source>
        <dbReference type="Proteomes" id="UP000612055"/>
    </source>
</evidence>
<name>A0A835XWR7_9CHLO</name>
<evidence type="ECO:0000313" key="3">
    <source>
        <dbReference type="EMBL" id="KAG2489771.1"/>
    </source>
</evidence>
<keyword evidence="2" id="KW-0732">Signal</keyword>
<evidence type="ECO:0000256" key="1">
    <source>
        <dbReference type="SAM" id="MobiDB-lite"/>
    </source>
</evidence>
<feature type="compositionally biased region" description="Basic residues" evidence="1">
    <location>
        <begin position="329"/>
        <end position="338"/>
    </location>
</feature>
<gene>
    <name evidence="3" type="ORF">HYH03_011722</name>
</gene>
<comment type="caution">
    <text evidence="3">The sequence shown here is derived from an EMBL/GenBank/DDBJ whole genome shotgun (WGS) entry which is preliminary data.</text>
</comment>
<sequence length="338" mass="36625">MGRTARRFARALLLGVASSNGGTTLQSRGTPSPEDSRYVLYLDEPLKGTYDQALAACAAAGGSLADDEGLLRRMCAQQRRTTCWVHRYPRIASNGERLCSLMTQDGDVPRQLCQQRIGFVCDVPSSAQGPLRWLAPESEKSTFDQASARCGSLGGRLESDEAAVRALCSAAGVRTTCWVGKPALEPAAGRAERLCGMLSQEGDPHFQGCNQRLRFVCSLTRRSPPMPPRPPAPPPSPPPVPLLGTDNHTYLFLYDTADYETAALHCSQRGAMLAHYDPGVTPQDASTLAVRGLCVARRVSCWVGNRLPIRHKGPATTPSGELAWDSRHTPKHPVCRLH</sequence>
<dbReference type="EMBL" id="JAEHOE010000069">
    <property type="protein sequence ID" value="KAG2489771.1"/>
    <property type="molecule type" value="Genomic_DNA"/>
</dbReference>
<organism evidence="3 4">
    <name type="scientific">Edaphochlamys debaryana</name>
    <dbReference type="NCBI Taxonomy" id="47281"/>
    <lineage>
        <taxon>Eukaryota</taxon>
        <taxon>Viridiplantae</taxon>
        <taxon>Chlorophyta</taxon>
        <taxon>core chlorophytes</taxon>
        <taxon>Chlorophyceae</taxon>
        <taxon>CS clade</taxon>
        <taxon>Chlamydomonadales</taxon>
        <taxon>Chlamydomonadales incertae sedis</taxon>
        <taxon>Edaphochlamys</taxon>
    </lineage>
</organism>
<protein>
    <submittedName>
        <fullName evidence="3">Uncharacterized protein</fullName>
    </submittedName>
</protein>
<dbReference type="AlphaFoldDB" id="A0A835XWR7"/>
<feature type="signal peptide" evidence="2">
    <location>
        <begin position="1"/>
        <end position="21"/>
    </location>
</feature>
<keyword evidence="4" id="KW-1185">Reference proteome</keyword>
<feature type="region of interest" description="Disordered" evidence="1">
    <location>
        <begin position="310"/>
        <end position="338"/>
    </location>
</feature>
<proteinExistence type="predicted"/>
<evidence type="ECO:0000256" key="2">
    <source>
        <dbReference type="SAM" id="SignalP"/>
    </source>
</evidence>
<dbReference type="OrthoDB" id="10532978at2759"/>
<feature type="chain" id="PRO_5032545843" evidence="2">
    <location>
        <begin position="22"/>
        <end position="338"/>
    </location>
</feature>
<reference evidence="3" key="1">
    <citation type="journal article" date="2020" name="bioRxiv">
        <title>Comparative genomics of Chlamydomonas.</title>
        <authorList>
            <person name="Craig R.J."/>
            <person name="Hasan A.R."/>
            <person name="Ness R.W."/>
            <person name="Keightley P.D."/>
        </authorList>
    </citation>
    <scope>NUCLEOTIDE SEQUENCE</scope>
    <source>
        <strain evidence="3">CCAP 11/70</strain>
    </source>
</reference>
<feature type="region of interest" description="Disordered" evidence="1">
    <location>
        <begin position="220"/>
        <end position="242"/>
    </location>
</feature>
<accession>A0A835XWR7</accession>